<proteinExistence type="predicted"/>
<sequence>MLSLGYFFVWLDRGEIGDLESFQSLYIHLILFASSVTKVGAF</sequence>
<reference evidence="1" key="1">
    <citation type="submission" date="2014-01" db="EMBL/GenBank/DDBJ databases">
        <title>Draft genome sequence of highly nematicidal Bacillus thuringiensis DB27.</title>
        <authorList>
            <person name="Iatsenko I."/>
            <person name="Pickard D."/>
            <person name="Corton C."/>
            <person name="Dougan G."/>
            <person name="Sommer R.J."/>
        </authorList>
    </citation>
    <scope>NUCLEOTIDE SEQUENCE [LARGE SCALE GENOMIC DNA]</scope>
    <source>
        <strain evidence="1">DB27</strain>
    </source>
</reference>
<dbReference type="HOGENOM" id="CLU_3247641_0_0_9"/>
<reference evidence="1" key="2">
    <citation type="submission" date="2014-01" db="EMBL/GenBank/DDBJ databases">
        <authorList>
            <person name="Aslett M."/>
        </authorList>
    </citation>
    <scope>NUCLEOTIDE SEQUENCE [LARGE SCALE GENOMIC DNA]</scope>
    <source>
        <strain evidence="1">DB27</strain>
    </source>
</reference>
<name>W8XX40_BACTU</name>
<dbReference type="Proteomes" id="UP000030682">
    <property type="component" value="Unassembled WGS sequence"/>
</dbReference>
<dbReference type="AlphaFoldDB" id="W8XX40"/>
<accession>W8XX40</accession>
<gene>
    <name evidence="1" type="ORF">BTDB27_005851</name>
</gene>
<evidence type="ECO:0000313" key="1">
    <source>
        <dbReference type="EMBL" id="CDN33658.1"/>
    </source>
</evidence>
<protein>
    <submittedName>
        <fullName evidence="1">Uncharacterized protein</fullName>
    </submittedName>
</protein>
<dbReference type="EMBL" id="HG810014">
    <property type="protein sequence ID" value="CDN33658.1"/>
    <property type="molecule type" value="Genomic_DNA"/>
</dbReference>
<organism evidence="1">
    <name type="scientific">Bacillus thuringiensis DB27</name>
    <dbReference type="NCBI Taxonomy" id="1431339"/>
    <lineage>
        <taxon>Bacteria</taxon>
        <taxon>Bacillati</taxon>
        <taxon>Bacillota</taxon>
        <taxon>Bacilli</taxon>
        <taxon>Bacillales</taxon>
        <taxon>Bacillaceae</taxon>
        <taxon>Bacillus</taxon>
        <taxon>Bacillus cereus group</taxon>
    </lineage>
</organism>